<dbReference type="InterPro" id="IPR043502">
    <property type="entry name" value="DNA/RNA_pol_sf"/>
</dbReference>
<dbReference type="AlphaFoldDB" id="A0AAD9NUZ1"/>
<proteinExistence type="predicted"/>
<name>A0AAD9NUZ1_RIDPI</name>
<keyword evidence="4" id="KW-0255">Endonuclease</keyword>
<evidence type="ECO:0000256" key="6">
    <source>
        <dbReference type="ARBA" id="ARBA00022918"/>
    </source>
</evidence>
<sequence length="254" mass="29038">MTQVKKLTNEGPVLAYYDPKSELVVECDASERGLGAALLQNGKPIGCASRALTSTETRYAQIEKECLAIVLALERFHQYTFGRRTIVHSDPKPLEMIVKKLLHEAPRRLQGMLLRMLQYDTEVIYHKGKEMHIADIHSRAYLPHSGGTDNFGAVNAVRHLPISTERMQMLKACIYRDDTLQMLKHVIQRGWPEWRHEVPASVHAYFSMRVELAVSDGLIFRGERVVIPEGMRKLTKECLHRSHMGVESVLRRAR</sequence>
<gene>
    <name evidence="8" type="ORF">NP493_386g02008</name>
</gene>
<dbReference type="GO" id="GO:0003964">
    <property type="term" value="F:RNA-directed DNA polymerase activity"/>
    <property type="evidence" value="ECO:0007669"/>
    <property type="project" value="UniProtKB-KW"/>
</dbReference>
<feature type="domain" description="Reverse transcriptase RNase H-like" evidence="7">
    <location>
        <begin position="18"/>
        <end position="119"/>
    </location>
</feature>
<evidence type="ECO:0000256" key="5">
    <source>
        <dbReference type="ARBA" id="ARBA00022801"/>
    </source>
</evidence>
<comment type="caution">
    <text evidence="8">The sequence shown here is derived from an EMBL/GenBank/DDBJ whole genome shotgun (WGS) entry which is preliminary data.</text>
</comment>
<evidence type="ECO:0000256" key="3">
    <source>
        <dbReference type="ARBA" id="ARBA00022722"/>
    </source>
</evidence>
<dbReference type="InterPro" id="IPR041373">
    <property type="entry name" value="RT_RNaseH"/>
</dbReference>
<dbReference type="InterPro" id="IPR050951">
    <property type="entry name" value="Retrovirus_Pol_polyprotein"/>
</dbReference>
<dbReference type="GO" id="GO:0016787">
    <property type="term" value="F:hydrolase activity"/>
    <property type="evidence" value="ECO:0007669"/>
    <property type="project" value="UniProtKB-KW"/>
</dbReference>
<protein>
    <recommendedName>
        <fullName evidence="7">Reverse transcriptase RNase H-like domain-containing protein</fullName>
    </recommendedName>
</protein>
<evidence type="ECO:0000259" key="7">
    <source>
        <dbReference type="Pfam" id="PF17917"/>
    </source>
</evidence>
<keyword evidence="2" id="KW-0548">Nucleotidyltransferase</keyword>
<dbReference type="Pfam" id="PF17917">
    <property type="entry name" value="RT_RNaseH"/>
    <property type="match status" value="1"/>
</dbReference>
<keyword evidence="5" id="KW-0378">Hydrolase</keyword>
<accession>A0AAD9NUZ1</accession>
<evidence type="ECO:0000313" key="8">
    <source>
        <dbReference type="EMBL" id="KAK2181646.1"/>
    </source>
</evidence>
<keyword evidence="9" id="KW-1185">Reference proteome</keyword>
<keyword evidence="3" id="KW-0540">Nuclease</keyword>
<evidence type="ECO:0000256" key="4">
    <source>
        <dbReference type="ARBA" id="ARBA00022759"/>
    </source>
</evidence>
<evidence type="ECO:0000256" key="1">
    <source>
        <dbReference type="ARBA" id="ARBA00022679"/>
    </source>
</evidence>
<dbReference type="PANTHER" id="PTHR37984:SF8">
    <property type="entry name" value="CCHC-TYPE DOMAIN-CONTAINING PROTEIN"/>
    <property type="match status" value="1"/>
</dbReference>
<evidence type="ECO:0000256" key="2">
    <source>
        <dbReference type="ARBA" id="ARBA00022695"/>
    </source>
</evidence>
<evidence type="ECO:0000313" key="9">
    <source>
        <dbReference type="Proteomes" id="UP001209878"/>
    </source>
</evidence>
<dbReference type="SUPFAM" id="SSF56672">
    <property type="entry name" value="DNA/RNA polymerases"/>
    <property type="match status" value="1"/>
</dbReference>
<reference evidence="8" key="1">
    <citation type="journal article" date="2023" name="Mol. Biol. Evol.">
        <title>Third-Generation Sequencing Reveals the Adaptive Role of the Epigenome in Three Deep-Sea Polychaetes.</title>
        <authorList>
            <person name="Perez M."/>
            <person name="Aroh O."/>
            <person name="Sun Y."/>
            <person name="Lan Y."/>
            <person name="Juniper S.K."/>
            <person name="Young C.R."/>
            <person name="Angers B."/>
            <person name="Qian P.Y."/>
        </authorList>
    </citation>
    <scope>NUCLEOTIDE SEQUENCE</scope>
    <source>
        <strain evidence="8">R07B-5</strain>
    </source>
</reference>
<dbReference type="EMBL" id="JAODUO010000387">
    <property type="protein sequence ID" value="KAK2181646.1"/>
    <property type="molecule type" value="Genomic_DNA"/>
</dbReference>
<dbReference type="GO" id="GO:0004519">
    <property type="term" value="F:endonuclease activity"/>
    <property type="evidence" value="ECO:0007669"/>
    <property type="project" value="UniProtKB-KW"/>
</dbReference>
<dbReference type="Proteomes" id="UP001209878">
    <property type="component" value="Unassembled WGS sequence"/>
</dbReference>
<dbReference type="PANTHER" id="PTHR37984">
    <property type="entry name" value="PROTEIN CBG26694"/>
    <property type="match status" value="1"/>
</dbReference>
<dbReference type="CDD" id="cd09274">
    <property type="entry name" value="RNase_HI_RT_Ty3"/>
    <property type="match status" value="1"/>
</dbReference>
<keyword evidence="6" id="KW-0695">RNA-directed DNA polymerase</keyword>
<organism evidence="8 9">
    <name type="scientific">Ridgeia piscesae</name>
    <name type="common">Tubeworm</name>
    <dbReference type="NCBI Taxonomy" id="27915"/>
    <lineage>
        <taxon>Eukaryota</taxon>
        <taxon>Metazoa</taxon>
        <taxon>Spiralia</taxon>
        <taxon>Lophotrochozoa</taxon>
        <taxon>Annelida</taxon>
        <taxon>Polychaeta</taxon>
        <taxon>Sedentaria</taxon>
        <taxon>Canalipalpata</taxon>
        <taxon>Sabellida</taxon>
        <taxon>Siboglinidae</taxon>
        <taxon>Ridgeia</taxon>
    </lineage>
</organism>
<keyword evidence="1" id="KW-0808">Transferase</keyword>